<dbReference type="Gene3D" id="3.30.1600.10">
    <property type="entry name" value="SIR2/SIRT2 'Small Domain"/>
    <property type="match status" value="1"/>
</dbReference>
<dbReference type="PANTHER" id="PTHR11085:SF6">
    <property type="entry name" value="NAD-DEPENDENT PROTEIN DEACETYLASE SIRTUIN-2"/>
    <property type="match status" value="1"/>
</dbReference>
<feature type="binding site" evidence="8">
    <location>
        <position position="229"/>
    </location>
    <ligand>
        <name>Zn(2+)</name>
        <dbReference type="ChEBI" id="CHEBI:29105"/>
    </ligand>
</feature>
<proteinExistence type="inferred from homology"/>
<feature type="domain" description="Deacetylase sirtuin-type" evidence="10">
    <location>
        <begin position="65"/>
        <end position="347"/>
    </location>
</feature>
<dbReference type="PANTHER" id="PTHR11085">
    <property type="entry name" value="NAD-DEPENDENT PROTEIN DEACYLASE SIRTUIN-5, MITOCHONDRIAL-RELATED"/>
    <property type="match status" value="1"/>
</dbReference>
<name>A0AAV7YHQ2_9EUKA</name>
<dbReference type="InterPro" id="IPR050134">
    <property type="entry name" value="NAD-dep_sirtuin_deacylases"/>
</dbReference>
<evidence type="ECO:0000256" key="9">
    <source>
        <dbReference type="SAM" id="MobiDB-lite"/>
    </source>
</evidence>
<sequence length="428" mass="49500">MTEEQKKNTEKKTEEKNSKKEKTEEKEKEKTEVNSVKPISMEKVTNLLSNMMKKFKKKRSENVEFQGSAPTIEEICERLKKGEFKNVLIMCGAGISVSAGIPDFRSSDGLYKQLDGFELPYPEAIFDISYFKEKPEPFFRLAKNLYPGNFVPTKTHYFFKLLEQKGILQRVFTQNIDTLERVSGLSSDKILEAHGSFGEATCQSCGAKYDHLEIKSTILKGEVPRCKKCKTGVVKPDIVFFGESLPEKFWDLKKKDFPKADLLIVIGTSLVVQPFSTLIYDVKDECPRLLINREVVGKYREKSAYSVLYGGSSGGFKFGRKDNTRDLKLIGDADEGIQKLVDLCGWTEEFEEILKHRKEIITKIKKKEEEKTENKEKKEKKVKETEKEKEKEKEKENIEKENTEKDNKNEKEKEKEKKKEKKQTEEQN</sequence>
<dbReference type="InterPro" id="IPR026590">
    <property type="entry name" value="Ssirtuin_cat_dom"/>
</dbReference>
<comment type="cofactor">
    <cofactor evidence="1 7">
        <name>Zn(2+)</name>
        <dbReference type="ChEBI" id="CHEBI:29105"/>
    </cofactor>
</comment>
<dbReference type="InterPro" id="IPR029035">
    <property type="entry name" value="DHS-like_NAD/FAD-binding_dom"/>
</dbReference>
<evidence type="ECO:0000256" key="1">
    <source>
        <dbReference type="ARBA" id="ARBA00001947"/>
    </source>
</evidence>
<evidence type="ECO:0000259" key="10">
    <source>
        <dbReference type="PROSITE" id="PS50305"/>
    </source>
</evidence>
<dbReference type="GO" id="GO:0005634">
    <property type="term" value="C:nucleus"/>
    <property type="evidence" value="ECO:0007669"/>
    <property type="project" value="TreeGrafter"/>
</dbReference>
<keyword evidence="5 7" id="KW-0862">Zinc</keyword>
<dbReference type="InterPro" id="IPR026591">
    <property type="entry name" value="Sirtuin_cat_small_dom_sf"/>
</dbReference>
<feature type="region of interest" description="Disordered" evidence="9">
    <location>
        <begin position="1"/>
        <end position="36"/>
    </location>
</feature>
<dbReference type="InterPro" id="IPR017328">
    <property type="entry name" value="Sirtuin_class_I"/>
</dbReference>
<dbReference type="GO" id="GO:0070403">
    <property type="term" value="F:NAD+ binding"/>
    <property type="evidence" value="ECO:0007669"/>
    <property type="project" value="InterPro"/>
</dbReference>
<dbReference type="EMBL" id="JANTQA010000057">
    <property type="protein sequence ID" value="KAJ3429308.1"/>
    <property type="molecule type" value="Genomic_DNA"/>
</dbReference>
<dbReference type="SUPFAM" id="SSF52467">
    <property type="entry name" value="DHS-like NAD/FAD-binding domain"/>
    <property type="match status" value="1"/>
</dbReference>
<dbReference type="EC" id="2.3.1.286" evidence="7"/>
<dbReference type="PIRSF" id="PIRSF037938">
    <property type="entry name" value="SIR2_euk"/>
    <property type="match status" value="1"/>
</dbReference>
<feature type="region of interest" description="Disordered" evidence="9">
    <location>
        <begin position="368"/>
        <end position="428"/>
    </location>
</feature>
<reference evidence="11" key="1">
    <citation type="submission" date="2022-08" db="EMBL/GenBank/DDBJ databases">
        <title>Novel sulphate-reducing endosymbionts in the free-living metamonad Anaeramoeba.</title>
        <authorList>
            <person name="Jerlstrom-Hultqvist J."/>
            <person name="Cepicka I."/>
            <person name="Gallot-Lavallee L."/>
            <person name="Salas-Leiva D."/>
            <person name="Curtis B.A."/>
            <person name="Zahonova K."/>
            <person name="Pipaliya S."/>
            <person name="Dacks J."/>
            <person name="Roger A.J."/>
        </authorList>
    </citation>
    <scope>NUCLEOTIDE SEQUENCE</scope>
    <source>
        <strain evidence="11">Busselton2</strain>
    </source>
</reference>
<evidence type="ECO:0000256" key="5">
    <source>
        <dbReference type="ARBA" id="ARBA00022833"/>
    </source>
</evidence>
<dbReference type="PROSITE" id="PS50305">
    <property type="entry name" value="SIRTUIN"/>
    <property type="match status" value="1"/>
</dbReference>
<dbReference type="AlphaFoldDB" id="A0AAV7YHQ2"/>
<evidence type="ECO:0000256" key="6">
    <source>
        <dbReference type="ARBA" id="ARBA00023027"/>
    </source>
</evidence>
<feature type="binding site" evidence="8">
    <location>
        <position position="226"/>
    </location>
    <ligand>
        <name>Zn(2+)</name>
        <dbReference type="ChEBI" id="CHEBI:29105"/>
    </ligand>
</feature>
<organism evidence="11 12">
    <name type="scientific">Anaeramoeba flamelloides</name>
    <dbReference type="NCBI Taxonomy" id="1746091"/>
    <lineage>
        <taxon>Eukaryota</taxon>
        <taxon>Metamonada</taxon>
        <taxon>Anaeramoebidae</taxon>
        <taxon>Anaeramoeba</taxon>
    </lineage>
</organism>
<evidence type="ECO:0000256" key="4">
    <source>
        <dbReference type="ARBA" id="ARBA00022723"/>
    </source>
</evidence>
<dbReference type="Pfam" id="PF02146">
    <property type="entry name" value="SIR2"/>
    <property type="match status" value="1"/>
</dbReference>
<evidence type="ECO:0000256" key="2">
    <source>
        <dbReference type="ARBA" id="ARBA00006924"/>
    </source>
</evidence>
<evidence type="ECO:0000256" key="3">
    <source>
        <dbReference type="ARBA" id="ARBA00022679"/>
    </source>
</evidence>
<evidence type="ECO:0000256" key="7">
    <source>
        <dbReference type="PIRNR" id="PIRNR037938"/>
    </source>
</evidence>
<evidence type="ECO:0000313" key="11">
    <source>
        <dbReference type="EMBL" id="KAJ3429308.1"/>
    </source>
</evidence>
<accession>A0AAV7YHQ2</accession>
<keyword evidence="4 7" id="KW-0479">Metal-binding</keyword>
<feature type="compositionally biased region" description="Basic and acidic residues" evidence="9">
    <location>
        <begin position="1"/>
        <end position="32"/>
    </location>
</feature>
<feature type="active site" description="Proton acceptor" evidence="8">
    <location>
        <position position="194"/>
    </location>
</feature>
<dbReference type="Proteomes" id="UP001146793">
    <property type="component" value="Unassembled WGS sequence"/>
</dbReference>
<gene>
    <name evidence="11" type="ORF">M0812_24653</name>
</gene>
<dbReference type="InterPro" id="IPR003000">
    <property type="entry name" value="Sirtuin"/>
</dbReference>
<dbReference type="Gene3D" id="3.40.50.1220">
    <property type="entry name" value="TPP-binding domain"/>
    <property type="match status" value="1"/>
</dbReference>
<protein>
    <recommendedName>
        <fullName evidence="7">NAD-dependent protein deacetylase</fullName>
        <ecNumber evidence="7">2.3.1.286</ecNumber>
    </recommendedName>
</protein>
<keyword evidence="6 7" id="KW-0520">NAD</keyword>
<keyword evidence="3 7" id="KW-0808">Transferase</keyword>
<feature type="binding site" evidence="8">
    <location>
        <position position="205"/>
    </location>
    <ligand>
        <name>Zn(2+)</name>
        <dbReference type="ChEBI" id="CHEBI:29105"/>
    </ligand>
</feature>
<evidence type="ECO:0000313" key="12">
    <source>
        <dbReference type="Proteomes" id="UP001146793"/>
    </source>
</evidence>
<comment type="catalytic activity">
    <reaction evidence="7">
        <text>N(6)-acetyl-L-lysyl-[protein] + NAD(+) + H2O = 2''-O-acetyl-ADP-D-ribose + nicotinamide + L-lysyl-[protein]</text>
        <dbReference type="Rhea" id="RHEA:43636"/>
        <dbReference type="Rhea" id="RHEA-COMP:9752"/>
        <dbReference type="Rhea" id="RHEA-COMP:10731"/>
        <dbReference type="ChEBI" id="CHEBI:15377"/>
        <dbReference type="ChEBI" id="CHEBI:17154"/>
        <dbReference type="ChEBI" id="CHEBI:29969"/>
        <dbReference type="ChEBI" id="CHEBI:57540"/>
        <dbReference type="ChEBI" id="CHEBI:61930"/>
        <dbReference type="ChEBI" id="CHEBI:83767"/>
        <dbReference type="EC" id="2.3.1.286"/>
    </reaction>
</comment>
<evidence type="ECO:0000256" key="8">
    <source>
        <dbReference type="PROSITE-ProRule" id="PRU00236"/>
    </source>
</evidence>
<comment type="similarity">
    <text evidence="2 7">Belongs to the sirtuin family. Class I subfamily.</text>
</comment>
<comment type="caution">
    <text evidence="11">The sequence shown here is derived from an EMBL/GenBank/DDBJ whole genome shotgun (WGS) entry which is preliminary data.</text>
</comment>
<dbReference type="GO" id="GO:0017136">
    <property type="term" value="F:histone deacetylase activity, NAD-dependent"/>
    <property type="evidence" value="ECO:0007669"/>
    <property type="project" value="TreeGrafter"/>
</dbReference>
<feature type="binding site" evidence="8">
    <location>
        <position position="202"/>
    </location>
    <ligand>
        <name>Zn(2+)</name>
        <dbReference type="ChEBI" id="CHEBI:29105"/>
    </ligand>
</feature>
<dbReference type="GO" id="GO:0046872">
    <property type="term" value="F:metal ion binding"/>
    <property type="evidence" value="ECO:0007669"/>
    <property type="project" value="UniProtKB-KW"/>
</dbReference>